<dbReference type="InterPro" id="IPR043519">
    <property type="entry name" value="NT_sf"/>
</dbReference>
<proteinExistence type="predicted"/>
<evidence type="ECO:0000313" key="3">
    <source>
        <dbReference type="Proteomes" id="UP000239434"/>
    </source>
</evidence>
<evidence type="ECO:0000313" key="2">
    <source>
        <dbReference type="EMBL" id="PRD40547.1"/>
    </source>
</evidence>
<dbReference type="GO" id="GO:0016779">
    <property type="term" value="F:nucleotidyltransferase activity"/>
    <property type="evidence" value="ECO:0007669"/>
    <property type="project" value="InterPro"/>
</dbReference>
<organism evidence="2 3">
    <name type="scientific">Phyllobacterium phragmitis</name>
    <dbReference type="NCBI Taxonomy" id="2670329"/>
    <lineage>
        <taxon>Bacteria</taxon>
        <taxon>Pseudomonadati</taxon>
        <taxon>Pseudomonadota</taxon>
        <taxon>Alphaproteobacteria</taxon>
        <taxon>Hyphomicrobiales</taxon>
        <taxon>Phyllobacteriaceae</taxon>
        <taxon>Phyllobacterium</taxon>
    </lineage>
</organism>
<sequence length="263" mass="29698">MTDARDRLLDTAVQFFSRDPAVTGIFLGGSLAAGSADAFSDIDLRVVVQRDRHAYYVDQRREIPKAWPGFLFNEWVPGAQHCVSHFRPFGKIDIFYYDASTLAPSPWYRLPIRILHDLEGMVANLVERSQELPFTVAEDELDFSISKGLAAAHETYRRAKRGELIYALTLLDELRQHIMHADDWLHDRTPETAVMAKFDRRASPNVLSVLKASYCPCEAKAISAALHSLVELYRSQLVALHGKFNMSRLRAADLEALDIILPG</sequence>
<feature type="domain" description="Polymerase nucleotidyl transferase" evidence="1">
    <location>
        <begin position="13"/>
        <end position="52"/>
    </location>
</feature>
<dbReference type="SUPFAM" id="SSF81301">
    <property type="entry name" value="Nucleotidyltransferase"/>
    <property type="match status" value="1"/>
</dbReference>
<dbReference type="Pfam" id="PF01909">
    <property type="entry name" value="NTP_transf_2"/>
    <property type="match status" value="1"/>
</dbReference>
<dbReference type="InterPro" id="IPR002934">
    <property type="entry name" value="Polymerase_NTP_transf_dom"/>
</dbReference>
<gene>
    <name evidence="2" type="ORF">C5748_26440</name>
</gene>
<dbReference type="Proteomes" id="UP000239434">
    <property type="component" value="Unassembled WGS sequence"/>
</dbReference>
<keyword evidence="3" id="KW-1185">Reference proteome</keyword>
<comment type="caution">
    <text evidence="2">The sequence shown here is derived from an EMBL/GenBank/DDBJ whole genome shotgun (WGS) entry which is preliminary data.</text>
</comment>
<protein>
    <recommendedName>
        <fullName evidence="1">Polymerase nucleotidyl transferase domain-containing protein</fullName>
    </recommendedName>
</protein>
<evidence type="ECO:0000259" key="1">
    <source>
        <dbReference type="Pfam" id="PF01909"/>
    </source>
</evidence>
<dbReference type="Gene3D" id="3.30.460.10">
    <property type="entry name" value="Beta Polymerase, domain 2"/>
    <property type="match status" value="1"/>
</dbReference>
<dbReference type="AlphaFoldDB" id="A0A2S9IJ54"/>
<dbReference type="EMBL" id="PVBR01000042">
    <property type="protein sequence ID" value="PRD40547.1"/>
    <property type="molecule type" value="Genomic_DNA"/>
</dbReference>
<dbReference type="CDD" id="cd05403">
    <property type="entry name" value="NT_KNTase_like"/>
    <property type="match status" value="1"/>
</dbReference>
<name>A0A2S9IJ54_9HYPH</name>
<accession>A0A2S9IJ54</accession>
<reference evidence="2 3" key="1">
    <citation type="submission" date="2018-02" db="EMBL/GenBank/DDBJ databases">
        <title>The draft genome of Phyllobacterium sp. 1N-3.</title>
        <authorList>
            <person name="Liu L."/>
            <person name="Li L."/>
            <person name="Zhang X."/>
            <person name="Wang T."/>
            <person name="Liang L."/>
        </authorList>
    </citation>
    <scope>NUCLEOTIDE SEQUENCE [LARGE SCALE GENOMIC DNA]</scope>
    <source>
        <strain evidence="2 3">1N-3</strain>
    </source>
</reference>